<name>A0A9X6FF89_BACTU</name>
<accession>A0A9X6FF89</accession>
<organism evidence="1 2">
    <name type="scientific">Bacillus thuringiensis serovar subtoxicus</name>
    <dbReference type="NCBI Taxonomy" id="475791"/>
    <lineage>
        <taxon>Bacteria</taxon>
        <taxon>Bacillati</taxon>
        <taxon>Bacillota</taxon>
        <taxon>Bacilli</taxon>
        <taxon>Bacillales</taxon>
        <taxon>Bacillaceae</taxon>
        <taxon>Bacillus</taxon>
        <taxon>Bacillus cereus group</taxon>
    </lineage>
</organism>
<evidence type="ECO:0000313" key="1">
    <source>
        <dbReference type="EMBL" id="OTY85454.1"/>
    </source>
</evidence>
<protein>
    <submittedName>
        <fullName evidence="1">Uncharacterized protein</fullName>
    </submittedName>
</protein>
<dbReference type="EMBL" id="NFDT01000223">
    <property type="protein sequence ID" value="OTY85454.1"/>
    <property type="molecule type" value="Genomic_DNA"/>
</dbReference>
<gene>
    <name evidence="1" type="ORF">BK754_28395</name>
</gene>
<evidence type="ECO:0000313" key="2">
    <source>
        <dbReference type="Proteomes" id="UP000194882"/>
    </source>
</evidence>
<proteinExistence type="predicted"/>
<sequence>MFVRSPYDFYITPDEYEEAEKNGISRDLLTCRVRKLGWGKEVAMTKPPSYNATGWKNVKEIALKNGISYATYVKRIKGKWRLIDAISKPPFDRYQSLKLATQVNPKNQNKILTDQQAKIASLNGISYRTAKARIERSKWSIEEAITTPILTPQERGKRGKEASYWSEL</sequence>
<dbReference type="AlphaFoldDB" id="A0A9X6FF89"/>
<comment type="caution">
    <text evidence="1">The sequence shown here is derived from an EMBL/GenBank/DDBJ whole genome shotgun (WGS) entry which is preliminary data.</text>
</comment>
<reference evidence="1 2" key="1">
    <citation type="submission" date="2016-10" db="EMBL/GenBank/DDBJ databases">
        <title>Comparative genomics of Bacillus thuringiensis reveals a path to pathogens against multiple invertebrate hosts.</title>
        <authorList>
            <person name="Zheng J."/>
            <person name="Gao Q."/>
            <person name="Liu H."/>
            <person name="Peng D."/>
            <person name="Ruan L."/>
            <person name="Sun M."/>
        </authorList>
    </citation>
    <scope>NUCLEOTIDE SEQUENCE [LARGE SCALE GENOMIC DNA]</scope>
    <source>
        <strain evidence="1">BGSC 4I4</strain>
    </source>
</reference>
<dbReference type="Proteomes" id="UP000194882">
    <property type="component" value="Unassembled WGS sequence"/>
</dbReference>